<protein>
    <submittedName>
        <fullName evidence="2">Uncharacterized protein</fullName>
    </submittedName>
</protein>
<feature type="region of interest" description="Disordered" evidence="1">
    <location>
        <begin position="45"/>
        <end position="120"/>
    </location>
</feature>
<accession>A0A6F8ZFR2</accession>
<proteinExistence type="predicted"/>
<evidence type="ECO:0000256" key="1">
    <source>
        <dbReference type="SAM" id="MobiDB-lite"/>
    </source>
</evidence>
<dbReference type="AlphaFoldDB" id="A0A6F8ZFR2"/>
<dbReference type="KEGG" id="hfv:R50_1114"/>
<name>A0A6F8ZFR2_9FIRM</name>
<evidence type="ECO:0000313" key="2">
    <source>
        <dbReference type="EMBL" id="CAB1128620.1"/>
    </source>
</evidence>
<feature type="compositionally biased region" description="Gly residues" evidence="1">
    <location>
        <begin position="87"/>
        <end position="103"/>
    </location>
</feature>
<dbReference type="Proteomes" id="UP000503399">
    <property type="component" value="Chromosome"/>
</dbReference>
<feature type="compositionally biased region" description="Low complexity" evidence="1">
    <location>
        <begin position="67"/>
        <end position="86"/>
    </location>
</feature>
<evidence type="ECO:0000313" key="3">
    <source>
        <dbReference type="Proteomes" id="UP000503399"/>
    </source>
</evidence>
<reference evidence="2 3" key="1">
    <citation type="submission" date="2020-02" db="EMBL/GenBank/DDBJ databases">
        <authorList>
            <person name="Hogendoorn C."/>
        </authorList>
    </citation>
    <scope>NUCLEOTIDE SEQUENCE [LARGE SCALE GENOMIC DNA]</scope>
    <source>
        <strain evidence="2">R501</strain>
    </source>
</reference>
<feature type="compositionally biased region" description="Pro residues" evidence="1">
    <location>
        <begin position="111"/>
        <end position="120"/>
    </location>
</feature>
<organism evidence="2 3">
    <name type="scientific">Candidatus Hydrogenisulfobacillus filiaventi</name>
    <dbReference type="NCBI Taxonomy" id="2707344"/>
    <lineage>
        <taxon>Bacteria</taxon>
        <taxon>Bacillati</taxon>
        <taxon>Bacillota</taxon>
        <taxon>Clostridia</taxon>
        <taxon>Eubacteriales</taxon>
        <taxon>Clostridiales Family XVII. Incertae Sedis</taxon>
        <taxon>Candidatus Hydrogenisulfobacillus</taxon>
    </lineage>
</organism>
<gene>
    <name evidence="2" type="ORF">R50_1114</name>
</gene>
<sequence>MARIYRRLWHRLAARIRALPPDPGLQLELLRRIGERLARGYRAAAAAARERLRAPGTGRPSCAGRVRPTGTAGRQPGRGGRPATAGTGHGRTPGGNRGAGGTASLGDRCRPPAPPSPGSP</sequence>
<keyword evidence="3" id="KW-1185">Reference proteome</keyword>
<dbReference type="EMBL" id="LR778114">
    <property type="protein sequence ID" value="CAB1128620.1"/>
    <property type="molecule type" value="Genomic_DNA"/>
</dbReference>